<accession>A0A6A6BAH2</accession>
<evidence type="ECO:0000256" key="1">
    <source>
        <dbReference type="SAM" id="Phobius"/>
    </source>
</evidence>
<evidence type="ECO:0000313" key="3">
    <source>
        <dbReference type="EMBL" id="KAF2140588.1"/>
    </source>
</evidence>
<name>A0A6A6BAH2_9PEZI</name>
<keyword evidence="1" id="KW-1133">Transmembrane helix</keyword>
<feature type="transmembrane region" description="Helical" evidence="1">
    <location>
        <begin position="158"/>
        <end position="179"/>
    </location>
</feature>
<dbReference type="Proteomes" id="UP000799438">
    <property type="component" value="Unassembled WGS sequence"/>
</dbReference>
<dbReference type="RefSeq" id="XP_033396301.1">
    <property type="nucleotide sequence ID" value="XM_033546729.1"/>
</dbReference>
<reference evidence="3" key="1">
    <citation type="journal article" date="2020" name="Stud. Mycol.">
        <title>101 Dothideomycetes genomes: a test case for predicting lifestyles and emergence of pathogens.</title>
        <authorList>
            <person name="Haridas S."/>
            <person name="Albert R."/>
            <person name="Binder M."/>
            <person name="Bloem J."/>
            <person name="Labutti K."/>
            <person name="Salamov A."/>
            <person name="Andreopoulos B."/>
            <person name="Baker S."/>
            <person name="Barry K."/>
            <person name="Bills G."/>
            <person name="Bluhm B."/>
            <person name="Cannon C."/>
            <person name="Castanera R."/>
            <person name="Culley D."/>
            <person name="Daum C."/>
            <person name="Ezra D."/>
            <person name="Gonzalez J."/>
            <person name="Henrissat B."/>
            <person name="Kuo A."/>
            <person name="Liang C."/>
            <person name="Lipzen A."/>
            <person name="Lutzoni F."/>
            <person name="Magnuson J."/>
            <person name="Mondo S."/>
            <person name="Nolan M."/>
            <person name="Ohm R."/>
            <person name="Pangilinan J."/>
            <person name="Park H.-J."/>
            <person name="Ramirez L."/>
            <person name="Alfaro M."/>
            <person name="Sun H."/>
            <person name="Tritt A."/>
            <person name="Yoshinaga Y."/>
            <person name="Zwiers L.-H."/>
            <person name="Turgeon B."/>
            <person name="Goodwin S."/>
            <person name="Spatafora J."/>
            <person name="Crous P."/>
            <person name="Grigoriev I."/>
        </authorList>
    </citation>
    <scope>NUCLEOTIDE SEQUENCE</scope>
    <source>
        <strain evidence="3">CBS 121167</strain>
    </source>
</reference>
<gene>
    <name evidence="3" type="ORF">K452DRAFT_48600</name>
</gene>
<keyword evidence="2" id="KW-0732">Signal</keyword>
<dbReference type="EMBL" id="ML995489">
    <property type="protein sequence ID" value="KAF2140588.1"/>
    <property type="molecule type" value="Genomic_DNA"/>
</dbReference>
<evidence type="ECO:0008006" key="5">
    <source>
        <dbReference type="Google" id="ProtNLM"/>
    </source>
</evidence>
<feature type="signal peptide" evidence="2">
    <location>
        <begin position="1"/>
        <end position="24"/>
    </location>
</feature>
<evidence type="ECO:0000313" key="4">
    <source>
        <dbReference type="Proteomes" id="UP000799438"/>
    </source>
</evidence>
<keyword evidence="1" id="KW-0812">Transmembrane</keyword>
<feature type="chain" id="PRO_5025493604" description="Ig-like domain-containing protein" evidence="2">
    <location>
        <begin position="25"/>
        <end position="180"/>
    </location>
</feature>
<proteinExistence type="predicted"/>
<evidence type="ECO:0000256" key="2">
    <source>
        <dbReference type="SAM" id="SignalP"/>
    </source>
</evidence>
<keyword evidence="4" id="KW-1185">Reference proteome</keyword>
<dbReference type="GeneID" id="54304236"/>
<organism evidence="3 4">
    <name type="scientific">Aplosporella prunicola CBS 121167</name>
    <dbReference type="NCBI Taxonomy" id="1176127"/>
    <lineage>
        <taxon>Eukaryota</taxon>
        <taxon>Fungi</taxon>
        <taxon>Dikarya</taxon>
        <taxon>Ascomycota</taxon>
        <taxon>Pezizomycotina</taxon>
        <taxon>Dothideomycetes</taxon>
        <taxon>Dothideomycetes incertae sedis</taxon>
        <taxon>Botryosphaeriales</taxon>
        <taxon>Aplosporellaceae</taxon>
        <taxon>Aplosporella</taxon>
    </lineage>
</organism>
<keyword evidence="1" id="KW-0472">Membrane</keyword>
<sequence length="180" mass="18769">MQPTHLLTALLGLTASLSLPGASAFRSTRFPPKPRLRNRLAHRVTAKPVPTTIAGMTARPGAVARVVAPTATATTAMSSVKGPITKPVTVPYSCGPAGCVLNVQAKTRTQEGEGNRWVAAAATAAAVTVTVTDIVTVTVTATAAYEGDGNRGCWTDGLWVIFFKPMIFLNAILVAMNLLL</sequence>
<protein>
    <recommendedName>
        <fullName evidence="5">Ig-like domain-containing protein</fullName>
    </recommendedName>
</protein>
<dbReference type="AlphaFoldDB" id="A0A6A6BAH2"/>